<dbReference type="InterPro" id="IPR015813">
    <property type="entry name" value="Pyrv/PenolPyrv_kinase-like_dom"/>
</dbReference>
<comment type="caution">
    <text evidence="11">The sequence shown here is derived from an EMBL/GenBank/DDBJ whole genome shotgun (WGS) entry which is preliminary data.</text>
</comment>
<comment type="cofactor">
    <cofactor evidence="10">
        <name>Mg(2+)</name>
        <dbReference type="ChEBI" id="CHEBI:18420"/>
    </cofactor>
    <text evidence="10">Binds 1 Mg(2+) ion per subunit.</text>
</comment>
<evidence type="ECO:0000256" key="3">
    <source>
        <dbReference type="ARBA" id="ARBA00012618"/>
    </source>
</evidence>
<evidence type="ECO:0000256" key="8">
    <source>
        <dbReference type="PIRSR" id="PIRSR000388-1"/>
    </source>
</evidence>
<keyword evidence="10" id="KW-0460">Magnesium</keyword>
<evidence type="ECO:0000256" key="10">
    <source>
        <dbReference type="PIRSR" id="PIRSR000388-3"/>
    </source>
</evidence>
<name>S3DJ61_9GAMM</name>
<dbReference type="EMBL" id="AMSD01000003">
    <property type="protein sequence ID" value="EPE37184.1"/>
    <property type="molecule type" value="Genomic_DNA"/>
</dbReference>
<evidence type="ECO:0000313" key="11">
    <source>
        <dbReference type="EMBL" id="EPE37184.1"/>
    </source>
</evidence>
<dbReference type="RefSeq" id="WP_016504202.1">
    <property type="nucleotide sequence ID" value="NZ_AMSD01000003.1"/>
</dbReference>
<organism evidence="11 12">
    <name type="scientific">Candidatus Photodesmus katoptron Akat1</name>
    <dbReference type="NCBI Taxonomy" id="1236703"/>
    <lineage>
        <taxon>Bacteria</taxon>
        <taxon>Pseudomonadati</taxon>
        <taxon>Pseudomonadota</taxon>
        <taxon>Gammaproteobacteria</taxon>
        <taxon>Vibrionales</taxon>
        <taxon>Vibrionaceae</taxon>
        <taxon>Candidatus Photodesmus</taxon>
    </lineage>
</organism>
<gene>
    <name evidence="11" type="primary">panB</name>
    <name evidence="11" type="ORF">O1U_0012</name>
</gene>
<dbReference type="PANTHER" id="PTHR20881">
    <property type="entry name" value="3-METHYL-2-OXOBUTANOATE HYDROXYMETHYLTRANSFERASE"/>
    <property type="match status" value="1"/>
</dbReference>
<geneLocation type="plasmid" evidence="11">
    <name>pPK001</name>
</geneLocation>
<dbReference type="eggNOG" id="COG0413">
    <property type="taxonomic scope" value="Bacteria"/>
</dbReference>
<feature type="binding site" evidence="10">
    <location>
        <position position="82"/>
    </location>
    <ligand>
        <name>Mg(2+)</name>
        <dbReference type="ChEBI" id="CHEBI:18420"/>
    </ligand>
</feature>
<evidence type="ECO:0000256" key="9">
    <source>
        <dbReference type="PIRSR" id="PIRSR000388-2"/>
    </source>
</evidence>
<evidence type="ECO:0000256" key="6">
    <source>
        <dbReference type="ARBA" id="ARBA00022723"/>
    </source>
</evidence>
<dbReference type="GO" id="GO:0003864">
    <property type="term" value="F:3-methyl-2-oxobutanoate hydroxymethyltransferase activity"/>
    <property type="evidence" value="ECO:0007669"/>
    <property type="project" value="UniProtKB-UniRule"/>
</dbReference>
<dbReference type="GO" id="GO:0000287">
    <property type="term" value="F:magnesium ion binding"/>
    <property type="evidence" value="ECO:0007669"/>
    <property type="project" value="TreeGrafter"/>
</dbReference>
<sequence>MKIIDADFLKMKGSQSISMLTAYNYPIANRLEKAGVSAILVGDTVGVVEMGFPTTREVKIEHMEYHISAVRRGAKNTHIIGDLPYLSYSNADFALENAKRLLSAGADSIKLEGNKTEIISFLHKNNISVVGHIGLTPQTAKNFKQVGNTKEEAIKLINYSVEIQNAGAFMLILEHIPSQLAKKITKTISIPTIGIGAGKYCDGQVMVINDVLGLGEKWPPFSKQYDFLGNRIQKIAKKIIHDISFNKEIS</sequence>
<keyword evidence="6 10" id="KW-0479">Metal-binding</keyword>
<keyword evidence="11" id="KW-0614">Plasmid</keyword>
<dbReference type="Proteomes" id="UP000053688">
    <property type="component" value="Unassembled WGS sequence"/>
</dbReference>
<dbReference type="GO" id="GO:0015940">
    <property type="term" value="P:pantothenate biosynthetic process"/>
    <property type="evidence" value="ECO:0007669"/>
    <property type="project" value="UniProtKB-UniRule"/>
</dbReference>
<dbReference type="EC" id="2.1.2.11" evidence="3 7"/>
<evidence type="ECO:0000256" key="2">
    <source>
        <dbReference type="ARBA" id="ARBA00011424"/>
    </source>
</evidence>
<keyword evidence="11" id="KW-0489">Methyltransferase</keyword>
<feature type="binding site" evidence="9">
    <location>
        <position position="110"/>
    </location>
    <ligand>
        <name>3-methyl-2-oxobutanoate</name>
        <dbReference type="ChEBI" id="CHEBI:11851"/>
    </ligand>
</feature>
<comment type="subunit">
    <text evidence="2">Homodecamer; pentamer of dimers.</text>
</comment>
<accession>S3DJ61</accession>
<dbReference type="PANTHER" id="PTHR20881:SF0">
    <property type="entry name" value="3-METHYL-2-OXOBUTANOATE HYDROXYMETHYLTRANSFERASE"/>
    <property type="match status" value="1"/>
</dbReference>
<comment type="similarity">
    <text evidence="1">Belongs to the PanB family.</text>
</comment>
<keyword evidence="12" id="KW-1185">Reference proteome</keyword>
<feature type="binding site" evidence="10">
    <location>
        <position position="43"/>
    </location>
    <ligand>
        <name>Mg(2+)</name>
        <dbReference type="ChEBI" id="CHEBI:18420"/>
    </ligand>
</feature>
<dbReference type="GO" id="GO:0032259">
    <property type="term" value="P:methylation"/>
    <property type="evidence" value="ECO:0007669"/>
    <property type="project" value="UniProtKB-KW"/>
</dbReference>
<feature type="binding site" evidence="10">
    <location>
        <position position="112"/>
    </location>
    <ligand>
        <name>Mg(2+)</name>
        <dbReference type="ChEBI" id="CHEBI:18420"/>
    </ligand>
</feature>
<protein>
    <recommendedName>
        <fullName evidence="3 7">3-methyl-2-oxobutanoate hydroxymethyltransferase</fullName>
        <ecNumber evidence="3 7">2.1.2.11</ecNumber>
    </recommendedName>
</protein>
<evidence type="ECO:0000256" key="4">
    <source>
        <dbReference type="ARBA" id="ARBA00022655"/>
    </source>
</evidence>
<proteinExistence type="inferred from homology"/>
<evidence type="ECO:0000313" key="12">
    <source>
        <dbReference type="Proteomes" id="UP000053688"/>
    </source>
</evidence>
<feature type="active site" description="Proton acceptor" evidence="8">
    <location>
        <position position="174"/>
    </location>
</feature>
<dbReference type="InterPro" id="IPR003700">
    <property type="entry name" value="Pantoate_hydroxy_MeTrfase"/>
</dbReference>
<dbReference type="CDD" id="cd06557">
    <property type="entry name" value="KPHMT-like"/>
    <property type="match status" value="1"/>
</dbReference>
<feature type="binding site" evidence="9">
    <location>
        <begin position="43"/>
        <end position="44"/>
    </location>
    <ligand>
        <name>3-methyl-2-oxobutanoate</name>
        <dbReference type="ChEBI" id="CHEBI:11851"/>
    </ligand>
</feature>
<evidence type="ECO:0000256" key="1">
    <source>
        <dbReference type="ARBA" id="ARBA00008676"/>
    </source>
</evidence>
<feature type="binding site" evidence="9">
    <location>
        <position position="82"/>
    </location>
    <ligand>
        <name>3-methyl-2-oxobutanoate</name>
        <dbReference type="ChEBI" id="CHEBI:11851"/>
    </ligand>
</feature>
<keyword evidence="4" id="KW-0566">Pantothenate biosynthesis</keyword>
<dbReference type="GO" id="GO:0008168">
    <property type="term" value="F:methyltransferase activity"/>
    <property type="evidence" value="ECO:0007669"/>
    <property type="project" value="UniProtKB-KW"/>
</dbReference>
<dbReference type="Gene3D" id="3.20.20.60">
    <property type="entry name" value="Phosphoenolpyruvate-binding domains"/>
    <property type="match status" value="1"/>
</dbReference>
<dbReference type="Pfam" id="PF02548">
    <property type="entry name" value="Pantoate_transf"/>
    <property type="match status" value="1"/>
</dbReference>
<evidence type="ECO:0000256" key="5">
    <source>
        <dbReference type="ARBA" id="ARBA00022679"/>
    </source>
</evidence>
<dbReference type="PIRSF" id="PIRSF000388">
    <property type="entry name" value="Pantoate_hydroxy_MeTrfase"/>
    <property type="match status" value="1"/>
</dbReference>
<reference evidence="11 12" key="1">
    <citation type="journal article" date="2014" name="Environ. Microbiol.">
        <title>Genomic signatures of obligate host dependence in the luminous bacterial symbiont of a vertebrate.</title>
        <authorList>
            <person name="Hendry T.A."/>
            <person name="de Wet J.R."/>
            <person name="Dunlap P.V."/>
        </authorList>
    </citation>
    <scope>NUCLEOTIDE SEQUENCE [LARGE SCALE GENOMIC DNA]</scope>
    <source>
        <strain evidence="11 12">Akat1</strain>
        <plasmid evidence="11">pPK001</plasmid>
    </source>
</reference>
<dbReference type="AlphaFoldDB" id="S3DJ61"/>
<keyword evidence="5 11" id="KW-0808">Transferase</keyword>
<dbReference type="SUPFAM" id="SSF51621">
    <property type="entry name" value="Phosphoenolpyruvate/pyruvate domain"/>
    <property type="match status" value="1"/>
</dbReference>
<dbReference type="InterPro" id="IPR040442">
    <property type="entry name" value="Pyrv_kinase-like_dom_sf"/>
</dbReference>
<evidence type="ECO:0000256" key="7">
    <source>
        <dbReference type="NCBIfam" id="TIGR00222"/>
    </source>
</evidence>
<dbReference type="PATRIC" id="fig|1236703.3.peg.913"/>
<dbReference type="NCBIfam" id="TIGR00222">
    <property type="entry name" value="panB"/>
    <property type="match status" value="1"/>
</dbReference>